<evidence type="ECO:0000256" key="3">
    <source>
        <dbReference type="ARBA" id="ARBA00022741"/>
    </source>
</evidence>
<evidence type="ECO:0000256" key="4">
    <source>
        <dbReference type="ARBA" id="ARBA00022777"/>
    </source>
</evidence>
<keyword evidence="1" id="KW-0723">Serine/threonine-protein kinase</keyword>
<evidence type="ECO:0000313" key="7">
    <source>
        <dbReference type="EMBL" id="KAL0291201.1"/>
    </source>
</evidence>
<evidence type="ECO:0000256" key="2">
    <source>
        <dbReference type="ARBA" id="ARBA00022679"/>
    </source>
</evidence>
<dbReference type="Gene3D" id="1.10.510.10">
    <property type="entry name" value="Transferase(Phosphotransferase) domain 1"/>
    <property type="match status" value="1"/>
</dbReference>
<reference evidence="7" key="1">
    <citation type="submission" date="2020-06" db="EMBL/GenBank/DDBJ databases">
        <authorList>
            <person name="Li T."/>
            <person name="Hu X."/>
            <person name="Zhang T."/>
            <person name="Song X."/>
            <person name="Zhang H."/>
            <person name="Dai N."/>
            <person name="Sheng W."/>
            <person name="Hou X."/>
            <person name="Wei L."/>
        </authorList>
    </citation>
    <scope>NUCLEOTIDE SEQUENCE</scope>
    <source>
        <strain evidence="7">KEN8</strain>
        <tissue evidence="7">Leaf</tissue>
    </source>
</reference>
<dbReference type="Pfam" id="PF00069">
    <property type="entry name" value="Pkinase"/>
    <property type="match status" value="1"/>
</dbReference>
<dbReference type="InterPro" id="IPR000719">
    <property type="entry name" value="Prot_kinase_dom"/>
</dbReference>
<protein>
    <submittedName>
        <fullName evidence="7">Serine/threonine-protein kinase Aurora-2</fullName>
    </submittedName>
</protein>
<comment type="caution">
    <text evidence="7">The sequence shown here is derived from an EMBL/GenBank/DDBJ whole genome shotgun (WGS) entry which is preliminary data.</text>
</comment>
<dbReference type="SUPFAM" id="SSF56112">
    <property type="entry name" value="Protein kinase-like (PK-like)"/>
    <property type="match status" value="1"/>
</dbReference>
<dbReference type="EMBL" id="JACGWM010001592">
    <property type="protein sequence ID" value="KAL0291201.1"/>
    <property type="molecule type" value="Genomic_DNA"/>
</dbReference>
<dbReference type="PANTHER" id="PTHR24350">
    <property type="entry name" value="SERINE/THREONINE-PROTEIN KINASE IAL-RELATED"/>
    <property type="match status" value="1"/>
</dbReference>
<dbReference type="GO" id="GO:0004674">
    <property type="term" value="F:protein serine/threonine kinase activity"/>
    <property type="evidence" value="ECO:0007669"/>
    <property type="project" value="UniProtKB-KW"/>
</dbReference>
<organism evidence="7">
    <name type="scientific">Sesamum calycinum</name>
    <dbReference type="NCBI Taxonomy" id="2727403"/>
    <lineage>
        <taxon>Eukaryota</taxon>
        <taxon>Viridiplantae</taxon>
        <taxon>Streptophyta</taxon>
        <taxon>Embryophyta</taxon>
        <taxon>Tracheophyta</taxon>
        <taxon>Spermatophyta</taxon>
        <taxon>Magnoliopsida</taxon>
        <taxon>eudicotyledons</taxon>
        <taxon>Gunneridae</taxon>
        <taxon>Pentapetalae</taxon>
        <taxon>asterids</taxon>
        <taxon>lamiids</taxon>
        <taxon>Lamiales</taxon>
        <taxon>Pedaliaceae</taxon>
        <taxon>Sesamum</taxon>
    </lineage>
</organism>
<dbReference type="InterPro" id="IPR011009">
    <property type="entry name" value="Kinase-like_dom_sf"/>
</dbReference>
<accession>A0AAW2JAD6</accession>
<dbReference type="AlphaFoldDB" id="A0AAW2JAD6"/>
<keyword evidence="2" id="KW-0808">Transferase</keyword>
<dbReference type="PROSITE" id="PS50011">
    <property type="entry name" value="PROTEIN_KINASE_DOM"/>
    <property type="match status" value="1"/>
</dbReference>
<reference evidence="7" key="2">
    <citation type="journal article" date="2024" name="Plant">
        <title>Genomic evolution and insights into agronomic trait innovations of Sesamum species.</title>
        <authorList>
            <person name="Miao H."/>
            <person name="Wang L."/>
            <person name="Qu L."/>
            <person name="Liu H."/>
            <person name="Sun Y."/>
            <person name="Le M."/>
            <person name="Wang Q."/>
            <person name="Wei S."/>
            <person name="Zheng Y."/>
            <person name="Lin W."/>
            <person name="Duan Y."/>
            <person name="Cao H."/>
            <person name="Xiong S."/>
            <person name="Wang X."/>
            <person name="Wei L."/>
            <person name="Li C."/>
            <person name="Ma Q."/>
            <person name="Ju M."/>
            <person name="Zhao R."/>
            <person name="Li G."/>
            <person name="Mu C."/>
            <person name="Tian Q."/>
            <person name="Mei H."/>
            <person name="Zhang T."/>
            <person name="Gao T."/>
            <person name="Zhang H."/>
        </authorList>
    </citation>
    <scope>NUCLEOTIDE SEQUENCE</scope>
    <source>
        <strain evidence="7">KEN8</strain>
    </source>
</reference>
<sequence length="155" mass="17856">MMGTYMAGTSPLESHLKVFFDDASNYARTKLESLRKITREVYEESLSLAKDDLFAIKAKRRSMRMRGKFGHVYLAREKRSNHIVALKADYGTLDYLPPEMVESVEHDANADKWSLGVQCYDFLYGVPPFEANEHSDTYKRIIQVDLKFPPKPNCP</sequence>
<keyword evidence="4 7" id="KW-0418">Kinase</keyword>
<evidence type="ECO:0000259" key="6">
    <source>
        <dbReference type="PROSITE" id="PS50011"/>
    </source>
</evidence>
<keyword evidence="3" id="KW-0547">Nucleotide-binding</keyword>
<gene>
    <name evidence="7" type="ORF">Scaly_2647100</name>
</gene>
<feature type="domain" description="Protein kinase" evidence="6">
    <location>
        <begin position="1"/>
        <end position="155"/>
    </location>
</feature>
<proteinExistence type="predicted"/>
<evidence type="ECO:0000256" key="5">
    <source>
        <dbReference type="ARBA" id="ARBA00022840"/>
    </source>
</evidence>
<evidence type="ECO:0000256" key="1">
    <source>
        <dbReference type="ARBA" id="ARBA00022527"/>
    </source>
</evidence>
<keyword evidence="5" id="KW-0067">ATP-binding</keyword>
<dbReference type="GO" id="GO:0005524">
    <property type="term" value="F:ATP binding"/>
    <property type="evidence" value="ECO:0007669"/>
    <property type="project" value="UniProtKB-KW"/>
</dbReference>
<name>A0AAW2JAD6_9LAMI</name>
<dbReference type="InterPro" id="IPR030616">
    <property type="entry name" value="Aur-like"/>
</dbReference>